<name>A0A9D4SXU6_RHISA</name>
<gene>
    <name evidence="1" type="ORF">HPB52_005751</name>
</gene>
<dbReference type="Proteomes" id="UP000821837">
    <property type="component" value="Unassembled WGS sequence"/>
</dbReference>
<dbReference type="VEuPathDB" id="VectorBase:RSAN_028541"/>
<sequence length="100" mass="11585">MNVARQVLSPGVTVALEHLGDQDGRTSSVFFVSVGQTIIFMQKQNMYRWFVLHDTSNTTQHIHKKWPDTWQFDDAEDARLEWLQATLPMYLNELKNSCGN</sequence>
<dbReference type="EMBL" id="JABSTV010001250">
    <property type="protein sequence ID" value="KAH7956029.1"/>
    <property type="molecule type" value="Genomic_DNA"/>
</dbReference>
<keyword evidence="2" id="KW-1185">Reference proteome</keyword>
<evidence type="ECO:0000313" key="1">
    <source>
        <dbReference type="EMBL" id="KAH7956029.1"/>
    </source>
</evidence>
<comment type="caution">
    <text evidence="1">The sequence shown here is derived from an EMBL/GenBank/DDBJ whole genome shotgun (WGS) entry which is preliminary data.</text>
</comment>
<reference evidence="1" key="2">
    <citation type="submission" date="2021-09" db="EMBL/GenBank/DDBJ databases">
        <authorList>
            <person name="Jia N."/>
            <person name="Wang J."/>
            <person name="Shi W."/>
            <person name="Du L."/>
            <person name="Sun Y."/>
            <person name="Zhan W."/>
            <person name="Jiang J."/>
            <person name="Wang Q."/>
            <person name="Zhang B."/>
            <person name="Ji P."/>
            <person name="Sakyi L.B."/>
            <person name="Cui X."/>
            <person name="Yuan T."/>
            <person name="Jiang B."/>
            <person name="Yang W."/>
            <person name="Lam T.T.-Y."/>
            <person name="Chang Q."/>
            <person name="Ding S."/>
            <person name="Wang X."/>
            <person name="Zhu J."/>
            <person name="Ruan X."/>
            <person name="Zhao L."/>
            <person name="Wei J."/>
            <person name="Que T."/>
            <person name="Du C."/>
            <person name="Cheng J."/>
            <person name="Dai P."/>
            <person name="Han X."/>
            <person name="Huang E."/>
            <person name="Gao Y."/>
            <person name="Liu J."/>
            <person name="Shao H."/>
            <person name="Ye R."/>
            <person name="Li L."/>
            <person name="Wei W."/>
            <person name="Wang X."/>
            <person name="Wang C."/>
            <person name="Huo Q."/>
            <person name="Li W."/>
            <person name="Guo W."/>
            <person name="Chen H."/>
            <person name="Chen S."/>
            <person name="Zhou L."/>
            <person name="Zhou L."/>
            <person name="Ni X."/>
            <person name="Tian J."/>
            <person name="Zhou Y."/>
            <person name="Sheng Y."/>
            <person name="Liu T."/>
            <person name="Pan Y."/>
            <person name="Xia L."/>
            <person name="Li J."/>
            <person name="Zhao F."/>
            <person name="Cao W."/>
        </authorList>
    </citation>
    <scope>NUCLEOTIDE SEQUENCE</scope>
    <source>
        <strain evidence="1">Rsan-2018</strain>
        <tissue evidence="1">Larvae</tissue>
    </source>
</reference>
<evidence type="ECO:0000313" key="2">
    <source>
        <dbReference type="Proteomes" id="UP000821837"/>
    </source>
</evidence>
<dbReference type="AlphaFoldDB" id="A0A9D4SXU6"/>
<organism evidence="1 2">
    <name type="scientific">Rhipicephalus sanguineus</name>
    <name type="common">Brown dog tick</name>
    <name type="synonym">Ixodes sanguineus</name>
    <dbReference type="NCBI Taxonomy" id="34632"/>
    <lineage>
        <taxon>Eukaryota</taxon>
        <taxon>Metazoa</taxon>
        <taxon>Ecdysozoa</taxon>
        <taxon>Arthropoda</taxon>
        <taxon>Chelicerata</taxon>
        <taxon>Arachnida</taxon>
        <taxon>Acari</taxon>
        <taxon>Parasitiformes</taxon>
        <taxon>Ixodida</taxon>
        <taxon>Ixodoidea</taxon>
        <taxon>Ixodidae</taxon>
        <taxon>Rhipicephalinae</taxon>
        <taxon>Rhipicephalus</taxon>
        <taxon>Rhipicephalus</taxon>
    </lineage>
</organism>
<protein>
    <submittedName>
        <fullName evidence="1">Uncharacterized protein</fullName>
    </submittedName>
</protein>
<reference evidence="1" key="1">
    <citation type="journal article" date="2020" name="Cell">
        <title>Large-Scale Comparative Analyses of Tick Genomes Elucidate Their Genetic Diversity and Vector Capacities.</title>
        <authorList>
            <consortium name="Tick Genome and Microbiome Consortium (TIGMIC)"/>
            <person name="Jia N."/>
            <person name="Wang J."/>
            <person name="Shi W."/>
            <person name="Du L."/>
            <person name="Sun Y."/>
            <person name="Zhan W."/>
            <person name="Jiang J.F."/>
            <person name="Wang Q."/>
            <person name="Zhang B."/>
            <person name="Ji P."/>
            <person name="Bell-Sakyi L."/>
            <person name="Cui X.M."/>
            <person name="Yuan T.T."/>
            <person name="Jiang B.G."/>
            <person name="Yang W.F."/>
            <person name="Lam T.T."/>
            <person name="Chang Q.C."/>
            <person name="Ding S.J."/>
            <person name="Wang X.J."/>
            <person name="Zhu J.G."/>
            <person name="Ruan X.D."/>
            <person name="Zhao L."/>
            <person name="Wei J.T."/>
            <person name="Ye R.Z."/>
            <person name="Que T.C."/>
            <person name="Du C.H."/>
            <person name="Zhou Y.H."/>
            <person name="Cheng J.X."/>
            <person name="Dai P.F."/>
            <person name="Guo W.B."/>
            <person name="Han X.H."/>
            <person name="Huang E.J."/>
            <person name="Li L.F."/>
            <person name="Wei W."/>
            <person name="Gao Y.C."/>
            <person name="Liu J.Z."/>
            <person name="Shao H.Z."/>
            <person name="Wang X."/>
            <person name="Wang C.C."/>
            <person name="Yang T.C."/>
            <person name="Huo Q.B."/>
            <person name="Li W."/>
            <person name="Chen H.Y."/>
            <person name="Chen S.E."/>
            <person name="Zhou L.G."/>
            <person name="Ni X.B."/>
            <person name="Tian J.H."/>
            <person name="Sheng Y."/>
            <person name="Liu T."/>
            <person name="Pan Y.S."/>
            <person name="Xia L.Y."/>
            <person name="Li J."/>
            <person name="Zhao F."/>
            <person name="Cao W.C."/>
        </authorList>
    </citation>
    <scope>NUCLEOTIDE SEQUENCE</scope>
    <source>
        <strain evidence="1">Rsan-2018</strain>
    </source>
</reference>
<proteinExistence type="predicted"/>
<accession>A0A9D4SXU6</accession>